<evidence type="ECO:0000259" key="2">
    <source>
        <dbReference type="Pfam" id="PF00643"/>
    </source>
</evidence>
<proteinExistence type="predicted"/>
<organism evidence="3 4">
    <name type="scientific">Carpinus fangiana</name>
    <dbReference type="NCBI Taxonomy" id="176857"/>
    <lineage>
        <taxon>Eukaryota</taxon>
        <taxon>Viridiplantae</taxon>
        <taxon>Streptophyta</taxon>
        <taxon>Embryophyta</taxon>
        <taxon>Tracheophyta</taxon>
        <taxon>Spermatophyta</taxon>
        <taxon>Magnoliopsida</taxon>
        <taxon>eudicotyledons</taxon>
        <taxon>Gunneridae</taxon>
        <taxon>Pentapetalae</taxon>
        <taxon>rosids</taxon>
        <taxon>fabids</taxon>
        <taxon>Fagales</taxon>
        <taxon>Betulaceae</taxon>
        <taxon>Carpinus</taxon>
    </lineage>
</organism>
<dbReference type="InterPro" id="IPR006734">
    <property type="entry name" value="PLATZ"/>
</dbReference>
<sequence>MAAIPTWVISMLDAQFYNPCEKHPIKSYTYFCRDCHGKLFCETCTKTMAEKHEGHKILKVFKASHQTAIRLKDIAAVFDVSDINNYKINSKVILFLHQKRDKSHIISRVNANHRCEVCGYELDLSKACLPGKRFCSIACKVIKVYAKIRKNYSVVDDLDGDGCARSRPVDQAVQSRSFGKRRRRGTPMESFRKRSRKGTPTRSPFF</sequence>
<dbReference type="Proteomes" id="UP000327013">
    <property type="component" value="Chromosome 1"/>
</dbReference>
<reference evidence="3 4" key="1">
    <citation type="submission" date="2019-06" db="EMBL/GenBank/DDBJ databases">
        <title>A chromosomal-level reference genome of Carpinus fangiana (Coryloideae, Betulaceae).</title>
        <authorList>
            <person name="Yang X."/>
            <person name="Wang Z."/>
            <person name="Zhang L."/>
            <person name="Hao G."/>
            <person name="Liu J."/>
            <person name="Yang Y."/>
        </authorList>
    </citation>
    <scope>NUCLEOTIDE SEQUENCE [LARGE SCALE GENOMIC DNA]</scope>
    <source>
        <strain evidence="3">Cfa_2016G</strain>
        <tissue evidence="3">Leaf</tissue>
    </source>
</reference>
<dbReference type="Gene3D" id="3.30.160.60">
    <property type="entry name" value="Classic Zinc Finger"/>
    <property type="match status" value="1"/>
</dbReference>
<gene>
    <name evidence="3" type="ORF">FH972_004239</name>
</gene>
<dbReference type="EMBL" id="CM017321">
    <property type="protein sequence ID" value="KAE7999847.1"/>
    <property type="molecule type" value="Genomic_DNA"/>
</dbReference>
<protein>
    <recommendedName>
        <fullName evidence="2">B box-type domain-containing protein</fullName>
    </recommendedName>
</protein>
<dbReference type="Pfam" id="PF04640">
    <property type="entry name" value="PLATZ"/>
    <property type="match status" value="1"/>
</dbReference>
<evidence type="ECO:0000313" key="3">
    <source>
        <dbReference type="EMBL" id="KAE7999847.1"/>
    </source>
</evidence>
<dbReference type="SUPFAM" id="SSF57845">
    <property type="entry name" value="B-box zinc-binding domain"/>
    <property type="match status" value="1"/>
</dbReference>
<name>A0A5N6QL54_9ROSI</name>
<dbReference type="PANTHER" id="PTHR31065:SF39">
    <property type="entry name" value="PLATZ TRANSCRIPTION FACTOR FAMILY PROTEIN"/>
    <property type="match status" value="1"/>
</dbReference>
<evidence type="ECO:0000256" key="1">
    <source>
        <dbReference type="SAM" id="MobiDB-lite"/>
    </source>
</evidence>
<dbReference type="OrthoDB" id="1581759at2759"/>
<dbReference type="GO" id="GO:0008270">
    <property type="term" value="F:zinc ion binding"/>
    <property type="evidence" value="ECO:0007669"/>
    <property type="project" value="InterPro"/>
</dbReference>
<evidence type="ECO:0000313" key="4">
    <source>
        <dbReference type="Proteomes" id="UP000327013"/>
    </source>
</evidence>
<dbReference type="PANTHER" id="PTHR31065">
    <property type="entry name" value="PLATZ TRANSCRIPTION FACTOR FAMILY PROTEIN"/>
    <property type="match status" value="1"/>
</dbReference>
<keyword evidence="4" id="KW-1185">Reference proteome</keyword>
<feature type="region of interest" description="Disordered" evidence="1">
    <location>
        <begin position="169"/>
        <end position="206"/>
    </location>
</feature>
<accession>A0A5N6QL54</accession>
<dbReference type="CDD" id="cd19756">
    <property type="entry name" value="Bbox2"/>
    <property type="match status" value="1"/>
</dbReference>
<feature type="domain" description="B box-type" evidence="2">
    <location>
        <begin position="17"/>
        <end position="59"/>
    </location>
</feature>
<dbReference type="Pfam" id="PF00643">
    <property type="entry name" value="zf-B_box"/>
    <property type="match status" value="1"/>
</dbReference>
<dbReference type="AlphaFoldDB" id="A0A5N6QL54"/>
<dbReference type="InterPro" id="IPR000315">
    <property type="entry name" value="Znf_B-box"/>
</dbReference>